<evidence type="ECO:0000259" key="12">
    <source>
        <dbReference type="SMART" id="SM01002"/>
    </source>
</evidence>
<comment type="similarity">
    <text evidence="2 8">Belongs to the AlaDH/PNT family.</text>
</comment>
<dbReference type="Proteomes" id="UP000031928">
    <property type="component" value="Chromosome"/>
</dbReference>
<protein>
    <recommendedName>
        <fullName evidence="7 8">Alanine dehydrogenase</fullName>
        <ecNumber evidence="3 8">1.4.1.1</ecNumber>
    </recommendedName>
</protein>
<evidence type="ECO:0000256" key="4">
    <source>
        <dbReference type="ARBA" id="ARBA00023002"/>
    </source>
</evidence>
<dbReference type="GO" id="GO:0000286">
    <property type="term" value="F:alanine dehydrogenase activity"/>
    <property type="evidence" value="ECO:0007669"/>
    <property type="project" value="UniProtKB-UniRule"/>
</dbReference>
<feature type="binding site" evidence="11">
    <location>
        <position position="134"/>
    </location>
    <ligand>
        <name>NAD(+)</name>
        <dbReference type="ChEBI" id="CHEBI:57540"/>
    </ligand>
</feature>
<evidence type="ECO:0000256" key="3">
    <source>
        <dbReference type="ARBA" id="ARBA00012897"/>
    </source>
</evidence>
<dbReference type="PIRSF" id="PIRSF000183">
    <property type="entry name" value="Alanine_dh"/>
    <property type="match status" value="1"/>
</dbReference>
<evidence type="ECO:0000256" key="6">
    <source>
        <dbReference type="ARBA" id="ARBA00065528"/>
    </source>
</evidence>
<keyword evidence="11" id="KW-0547">Nucleotide-binding</keyword>
<dbReference type="SUPFAM" id="SSF51735">
    <property type="entry name" value="NAD(P)-binding Rossmann-fold domains"/>
    <property type="match status" value="1"/>
</dbReference>
<dbReference type="HOGENOM" id="CLU_003376_3_0_11"/>
<comment type="catalytic activity">
    <reaction evidence="8">
        <text>L-alanine + NAD(+) + H2O = pyruvate + NH4(+) + NADH + H(+)</text>
        <dbReference type="Rhea" id="RHEA:18405"/>
        <dbReference type="ChEBI" id="CHEBI:15361"/>
        <dbReference type="ChEBI" id="CHEBI:15377"/>
        <dbReference type="ChEBI" id="CHEBI:15378"/>
        <dbReference type="ChEBI" id="CHEBI:28938"/>
        <dbReference type="ChEBI" id="CHEBI:57540"/>
        <dbReference type="ChEBI" id="CHEBI:57945"/>
        <dbReference type="ChEBI" id="CHEBI:57972"/>
        <dbReference type="EC" id="1.4.1.1"/>
    </reaction>
</comment>
<dbReference type="OrthoDB" id="9804592at2"/>
<proteinExistence type="inferred from homology"/>
<dbReference type="STRING" id="1224162.B840_09880"/>
<feature type="binding site" evidence="11">
    <location>
        <begin position="267"/>
        <end position="270"/>
    </location>
    <ligand>
        <name>NAD(+)</name>
        <dbReference type="ChEBI" id="CHEBI:57540"/>
    </ligand>
</feature>
<dbReference type="RefSeq" id="WP_042621981.1">
    <property type="nucleotide sequence ID" value="NZ_CP007790.1"/>
</dbReference>
<dbReference type="GO" id="GO:0005886">
    <property type="term" value="C:plasma membrane"/>
    <property type="evidence" value="ECO:0007669"/>
    <property type="project" value="TreeGrafter"/>
</dbReference>
<feature type="domain" description="Alanine dehydrogenase/pyridine nucleotide transhydrogenase N-terminal" evidence="13">
    <location>
        <begin position="4"/>
        <end position="137"/>
    </location>
</feature>
<feature type="binding site" evidence="11">
    <location>
        <position position="198"/>
    </location>
    <ligand>
        <name>NAD(+)</name>
        <dbReference type="ChEBI" id="CHEBI:57540"/>
    </ligand>
</feature>
<dbReference type="EMBL" id="CP007790">
    <property type="protein sequence ID" value="AJK69565.1"/>
    <property type="molecule type" value="Genomic_DNA"/>
</dbReference>
<dbReference type="GO" id="GO:0000166">
    <property type="term" value="F:nucleotide binding"/>
    <property type="evidence" value="ECO:0007669"/>
    <property type="project" value="UniProtKB-KW"/>
</dbReference>
<dbReference type="Pfam" id="PF01262">
    <property type="entry name" value="AlaDh_PNT_C"/>
    <property type="match status" value="1"/>
</dbReference>
<dbReference type="InterPro" id="IPR036291">
    <property type="entry name" value="NAD(P)-bd_dom_sf"/>
</dbReference>
<comment type="pathway">
    <text evidence="1 8">Amino-acid degradation; L-alanine degradation via dehydrogenase pathway; NH(3) and pyruvate from L-alanine: step 1/1.</text>
</comment>
<dbReference type="Gene3D" id="3.40.50.720">
    <property type="entry name" value="NAD(P)-binding Rossmann-like Domain"/>
    <property type="match status" value="2"/>
</dbReference>
<feature type="active site" description="Proton donor/acceptor" evidence="9">
    <location>
        <position position="270"/>
    </location>
</feature>
<keyword evidence="15" id="KW-1185">Reference proteome</keyword>
<dbReference type="SUPFAM" id="SSF52283">
    <property type="entry name" value="Formate/glycerate dehydrogenase catalytic domain-like"/>
    <property type="match status" value="1"/>
</dbReference>
<dbReference type="AlphaFoldDB" id="A0A0B6TVD4"/>
<dbReference type="Pfam" id="PF05222">
    <property type="entry name" value="AlaDh_PNT_N"/>
    <property type="match status" value="1"/>
</dbReference>
<dbReference type="PANTHER" id="PTHR42795">
    <property type="entry name" value="ALANINE DEHYDROGENASE"/>
    <property type="match status" value="1"/>
</dbReference>
<evidence type="ECO:0000256" key="11">
    <source>
        <dbReference type="PIRSR" id="PIRSR000183-3"/>
    </source>
</evidence>
<dbReference type="GO" id="GO:0042853">
    <property type="term" value="P:L-alanine catabolic process"/>
    <property type="evidence" value="ECO:0007669"/>
    <property type="project" value="UniProtKB-UniPathway"/>
</dbReference>
<comment type="function">
    <text evidence="8">Catalyzes the reversible reductive amination of pyruvate to L-alanine.</text>
</comment>
<gene>
    <name evidence="14" type="primary">ald</name>
    <name evidence="14" type="ORF">B840_09880</name>
</gene>
<dbReference type="InterPro" id="IPR007698">
    <property type="entry name" value="AlaDH/PNT_NAD(H)-bd"/>
</dbReference>
<comment type="subunit">
    <text evidence="6">Homohexamer. Trimer of dimers.</text>
</comment>
<feature type="binding site" evidence="11">
    <location>
        <begin position="298"/>
        <end position="301"/>
    </location>
    <ligand>
        <name>NAD(+)</name>
        <dbReference type="ChEBI" id="CHEBI:57540"/>
    </ligand>
</feature>
<feature type="binding site" evidence="11">
    <location>
        <position position="220"/>
    </location>
    <ligand>
        <name>NAD(+)</name>
        <dbReference type="ChEBI" id="CHEBI:57540"/>
    </ligand>
</feature>
<dbReference type="SMART" id="SM01003">
    <property type="entry name" value="AlaDh_PNT_N"/>
    <property type="match status" value="1"/>
</dbReference>
<dbReference type="InterPro" id="IPR007886">
    <property type="entry name" value="AlaDH/PNT_N"/>
</dbReference>
<evidence type="ECO:0000256" key="7">
    <source>
        <dbReference type="ARBA" id="ARBA00072341"/>
    </source>
</evidence>
<dbReference type="EC" id="1.4.1.1" evidence="3 8"/>
<dbReference type="KEGG" id="cmq:B840_09880"/>
<dbReference type="CDD" id="cd05305">
    <property type="entry name" value="L-AlaDH"/>
    <property type="match status" value="1"/>
</dbReference>
<dbReference type="NCBIfam" id="TIGR00518">
    <property type="entry name" value="alaDH"/>
    <property type="match status" value="1"/>
</dbReference>
<accession>A0A0B6TVD4</accession>
<feature type="binding site" evidence="10">
    <location>
        <position position="75"/>
    </location>
    <ligand>
        <name>substrate</name>
    </ligand>
</feature>
<evidence type="ECO:0000313" key="15">
    <source>
        <dbReference type="Proteomes" id="UP000031928"/>
    </source>
</evidence>
<dbReference type="InterPro" id="IPR008141">
    <property type="entry name" value="Ala_DH"/>
</dbReference>
<feature type="binding site" evidence="10">
    <location>
        <position position="15"/>
    </location>
    <ligand>
        <name>substrate</name>
    </ligand>
</feature>
<evidence type="ECO:0000256" key="1">
    <source>
        <dbReference type="ARBA" id="ARBA00005206"/>
    </source>
</evidence>
<sequence length="364" mass="38155">MRIGIPREIMIHEGRVALSPAGAATLIADGHEVLVETGAGEGSSFPDAEYAERGARIVETAAETWERAELVLKVKEPLPEEYGYLRADLVLFTYLHLAASRECTQALIDSRITALAYETVTDSRGGLPLLTPMSQVAGRLAVQEGAHHLMSHKGGRGVLLAGVPGTSPAKVVVLGGGQVGASAVAMAQGARASVTVMDLDPRVLERFDDLYQGNVRTILSDPMTVEEELLDADLVIGAVLVAGAKAPTLVSDDLVSRMKKGAVLVDVAIDQGGCFESSRKTSHEEPTFRVHDTLIYGVPNMPGAVANTSTRALTGATLPYVRGIAELGVEGATARFPGLAPGLMTSAGSLVSEPVRRAFPDLAG</sequence>
<evidence type="ECO:0000256" key="2">
    <source>
        <dbReference type="ARBA" id="ARBA00005689"/>
    </source>
</evidence>
<feature type="domain" description="Alanine dehydrogenase/pyridine nucleotide transhydrogenase NAD(H)-binding" evidence="12">
    <location>
        <begin position="149"/>
        <end position="297"/>
    </location>
</feature>
<evidence type="ECO:0000313" key="14">
    <source>
        <dbReference type="EMBL" id="AJK69565.1"/>
    </source>
</evidence>
<name>A0A0B6TVD4_9CORY</name>
<feature type="binding site" evidence="11">
    <location>
        <position position="279"/>
    </location>
    <ligand>
        <name>NAD(+)</name>
        <dbReference type="ChEBI" id="CHEBI:57540"/>
    </ligand>
</feature>
<dbReference type="SMART" id="SM01002">
    <property type="entry name" value="AlaDh_PNT_C"/>
    <property type="match status" value="1"/>
</dbReference>
<reference evidence="14 15" key="1">
    <citation type="submission" date="2014-05" db="EMBL/GenBank/DDBJ databases">
        <title>Complete genome sequence of Corynebacterium marinum DSM 44953.</title>
        <authorList>
            <person name="Schaffert L."/>
            <person name="Albersmeier A."/>
            <person name="Kalinowski J."/>
            <person name="Ruckert C."/>
        </authorList>
    </citation>
    <scope>NUCLEOTIDE SEQUENCE [LARGE SCALE GENOMIC DNA]</scope>
    <source>
        <strain evidence="14 15">DSM 44953</strain>
    </source>
</reference>
<evidence type="ECO:0000256" key="5">
    <source>
        <dbReference type="ARBA" id="ARBA00023027"/>
    </source>
</evidence>
<organism evidence="14 15">
    <name type="scientific">Corynebacterium marinum DSM 44953</name>
    <dbReference type="NCBI Taxonomy" id="1224162"/>
    <lineage>
        <taxon>Bacteria</taxon>
        <taxon>Bacillati</taxon>
        <taxon>Actinomycetota</taxon>
        <taxon>Actinomycetes</taxon>
        <taxon>Mycobacteriales</taxon>
        <taxon>Corynebacteriaceae</taxon>
        <taxon>Corynebacterium</taxon>
    </lineage>
</organism>
<keyword evidence="4 8" id="KW-0560">Oxidoreductase</keyword>
<evidence type="ECO:0000259" key="13">
    <source>
        <dbReference type="SMART" id="SM01003"/>
    </source>
</evidence>
<dbReference type="PANTHER" id="PTHR42795:SF1">
    <property type="entry name" value="ALANINE DEHYDROGENASE"/>
    <property type="match status" value="1"/>
</dbReference>
<feature type="active site" description="Proton donor/acceptor" evidence="9">
    <location>
        <position position="96"/>
    </location>
</feature>
<dbReference type="FunFam" id="3.40.50.720:FF:000049">
    <property type="entry name" value="Alanine dehydrogenase"/>
    <property type="match status" value="1"/>
</dbReference>
<dbReference type="UniPathway" id="UPA00527">
    <property type="reaction ID" value="UER00585"/>
</dbReference>
<keyword evidence="5 8" id="KW-0520">NAD</keyword>
<feature type="binding site" evidence="11">
    <location>
        <begin position="239"/>
        <end position="240"/>
    </location>
    <ligand>
        <name>NAD(+)</name>
        <dbReference type="ChEBI" id="CHEBI:57540"/>
    </ligand>
</feature>
<evidence type="ECO:0000256" key="10">
    <source>
        <dbReference type="PIRSR" id="PIRSR000183-2"/>
    </source>
</evidence>
<evidence type="ECO:0000256" key="8">
    <source>
        <dbReference type="PIRNR" id="PIRNR000183"/>
    </source>
</evidence>
<evidence type="ECO:0000256" key="9">
    <source>
        <dbReference type="PIRSR" id="PIRSR000183-1"/>
    </source>
</evidence>